<organism evidence="1 2">
    <name type="scientific">Diploscapter pachys</name>
    <dbReference type="NCBI Taxonomy" id="2018661"/>
    <lineage>
        <taxon>Eukaryota</taxon>
        <taxon>Metazoa</taxon>
        <taxon>Ecdysozoa</taxon>
        <taxon>Nematoda</taxon>
        <taxon>Chromadorea</taxon>
        <taxon>Rhabditida</taxon>
        <taxon>Rhabditina</taxon>
        <taxon>Rhabditomorpha</taxon>
        <taxon>Rhabditoidea</taxon>
        <taxon>Rhabditidae</taxon>
        <taxon>Diploscapter</taxon>
    </lineage>
</organism>
<dbReference type="EMBL" id="LIAE01007156">
    <property type="protein sequence ID" value="PAV81542.1"/>
    <property type="molecule type" value="Genomic_DNA"/>
</dbReference>
<protein>
    <submittedName>
        <fullName evidence="1">Uncharacterized protein</fullName>
    </submittedName>
</protein>
<dbReference type="Proteomes" id="UP000218231">
    <property type="component" value="Unassembled WGS sequence"/>
</dbReference>
<comment type="caution">
    <text evidence="1">The sequence shown here is derived from an EMBL/GenBank/DDBJ whole genome shotgun (WGS) entry which is preliminary data.</text>
</comment>
<proteinExistence type="predicted"/>
<accession>A0A2A2L5S9</accession>
<evidence type="ECO:0000313" key="2">
    <source>
        <dbReference type="Proteomes" id="UP000218231"/>
    </source>
</evidence>
<sequence length="144" mass="15580">MKSLSANCCDGATCSQIDVGTIPTAAEDAHRGDAATIQSVFFHKYRFNKPYEGCRSPTTVIPTTSPACDGRLRIVCSICPDTRSTTCSPSTTANSNTVNFTTLSTLRRPIAVVCFVAQPEPPSLSNFVNLHATRLRALMSFLCW</sequence>
<keyword evidence="2" id="KW-1185">Reference proteome</keyword>
<reference evidence="1 2" key="1">
    <citation type="journal article" date="2017" name="Curr. Biol.">
        <title>Genome architecture and evolution of a unichromosomal asexual nematode.</title>
        <authorList>
            <person name="Fradin H."/>
            <person name="Zegar C."/>
            <person name="Gutwein M."/>
            <person name="Lucas J."/>
            <person name="Kovtun M."/>
            <person name="Corcoran D."/>
            <person name="Baugh L.R."/>
            <person name="Kiontke K."/>
            <person name="Gunsalus K."/>
            <person name="Fitch D.H."/>
            <person name="Piano F."/>
        </authorList>
    </citation>
    <scope>NUCLEOTIDE SEQUENCE [LARGE SCALE GENOMIC DNA]</scope>
    <source>
        <strain evidence="1">PF1309</strain>
    </source>
</reference>
<gene>
    <name evidence="1" type="ORF">WR25_10225</name>
</gene>
<evidence type="ECO:0000313" key="1">
    <source>
        <dbReference type="EMBL" id="PAV81542.1"/>
    </source>
</evidence>
<name>A0A2A2L5S9_9BILA</name>
<dbReference type="AlphaFoldDB" id="A0A2A2L5S9"/>